<evidence type="ECO:0000259" key="1">
    <source>
        <dbReference type="Pfam" id="PF00144"/>
    </source>
</evidence>
<name>A0A382KBK1_9ZZZZ</name>
<dbReference type="AlphaFoldDB" id="A0A382KBK1"/>
<evidence type="ECO:0000313" key="2">
    <source>
        <dbReference type="EMBL" id="SVC21559.1"/>
    </source>
</evidence>
<sequence>SGQSYPRTDLTDQVDELFSQWGQQNAPGATIGIYQDGEIVYAQGYGTANLDHNIPLNPGSVLRIGSISKQFMAMCVAILAEQGHLSLDDDIRLHLPEMPDYGKPVTIRHLLHHTNGIREYLALVSLAGKPEGGVLGYTAKELVEMLARQRALNFEPGSQFSYTNSGYFLLAEIVTRVSGMKASAFALQNVFEPLGMTSTQFYDNRNAIIPNRAFGYSPKPGGGYSLDILRSDVIGDLGVITTVEDFLEWDQNFYKNSLGAGTDDLINTMFTRGHTNDGEELAYALGLTFGSYRGLNTMGHGGSAVGYRAEYLQFPDQRFSVVILSNVSSFQPGVMAQKVADLYLADQFTKPRTTNDPEQTRSEIPEAQEQPILDMSDFVGDFYSDELDVSYSLLLKEDGLYLDLRGLASELIPYSEDRLNWGR</sequence>
<dbReference type="InterPro" id="IPR001466">
    <property type="entry name" value="Beta-lactam-related"/>
</dbReference>
<protein>
    <recommendedName>
        <fullName evidence="1">Beta-lactamase-related domain-containing protein</fullName>
    </recommendedName>
</protein>
<dbReference type="InterPro" id="IPR012338">
    <property type="entry name" value="Beta-lactam/transpept-like"/>
</dbReference>
<proteinExistence type="predicted"/>
<feature type="non-terminal residue" evidence="2">
    <location>
        <position position="1"/>
    </location>
</feature>
<dbReference type="Pfam" id="PF00144">
    <property type="entry name" value="Beta-lactamase"/>
    <property type="match status" value="1"/>
</dbReference>
<feature type="non-terminal residue" evidence="2">
    <location>
        <position position="423"/>
    </location>
</feature>
<accession>A0A382KBK1</accession>
<dbReference type="SUPFAM" id="SSF56601">
    <property type="entry name" value="beta-lactamase/transpeptidase-like"/>
    <property type="match status" value="1"/>
</dbReference>
<dbReference type="PANTHER" id="PTHR46825:SF9">
    <property type="entry name" value="BETA-LACTAMASE-RELATED DOMAIN-CONTAINING PROTEIN"/>
    <property type="match status" value="1"/>
</dbReference>
<dbReference type="PANTHER" id="PTHR46825">
    <property type="entry name" value="D-ALANYL-D-ALANINE-CARBOXYPEPTIDASE/ENDOPEPTIDASE AMPH"/>
    <property type="match status" value="1"/>
</dbReference>
<feature type="domain" description="Beta-lactamase-related" evidence="1">
    <location>
        <begin position="20"/>
        <end position="330"/>
    </location>
</feature>
<dbReference type="Gene3D" id="3.40.710.10">
    <property type="entry name" value="DD-peptidase/beta-lactamase superfamily"/>
    <property type="match status" value="1"/>
</dbReference>
<dbReference type="EMBL" id="UINC01079499">
    <property type="protein sequence ID" value="SVC21559.1"/>
    <property type="molecule type" value="Genomic_DNA"/>
</dbReference>
<dbReference type="InterPro" id="IPR050491">
    <property type="entry name" value="AmpC-like"/>
</dbReference>
<organism evidence="2">
    <name type="scientific">marine metagenome</name>
    <dbReference type="NCBI Taxonomy" id="408172"/>
    <lineage>
        <taxon>unclassified sequences</taxon>
        <taxon>metagenomes</taxon>
        <taxon>ecological metagenomes</taxon>
    </lineage>
</organism>
<gene>
    <name evidence="2" type="ORF">METZ01_LOCUS274413</name>
</gene>
<reference evidence="2" key="1">
    <citation type="submission" date="2018-05" db="EMBL/GenBank/DDBJ databases">
        <authorList>
            <person name="Lanie J.A."/>
            <person name="Ng W.-L."/>
            <person name="Kazmierczak K.M."/>
            <person name="Andrzejewski T.M."/>
            <person name="Davidsen T.M."/>
            <person name="Wayne K.J."/>
            <person name="Tettelin H."/>
            <person name="Glass J.I."/>
            <person name="Rusch D."/>
            <person name="Podicherti R."/>
            <person name="Tsui H.-C.T."/>
            <person name="Winkler M.E."/>
        </authorList>
    </citation>
    <scope>NUCLEOTIDE SEQUENCE</scope>
</reference>